<dbReference type="InterPro" id="IPR036884">
    <property type="entry name" value="2Fe-2S-bd_dom_sf"/>
</dbReference>
<dbReference type="Gene3D" id="3.90.1170.50">
    <property type="entry name" value="Aldehyde oxidase/xanthine dehydrogenase, a/b hammerhead"/>
    <property type="match status" value="1"/>
</dbReference>
<sequence>MSTVDDTAPGRHGSTATQGITNGGRRVAFEVDGERIDAPVAPGQVLRTLLRESGVHAVKKGCDAGDCGACSVLVDDEPVHSCIYPAHRLDGRRVTTAAGLGTPEHPHPVQQAFVDAAGFQCGFCTAGMVVTASTFTEADRDDLPRLLKGNICRCTGYRSVRDAICGVGNTVTPDAGEAAGRSVKAPAGARVVTGREEYTLDVRSPTTLLHVAVLGSPHPHARILSIDTAAALAMPGVHAVLTHRDSPATLFSTGRHENREDDPDDGLVLDPVLRFRGQRVAAVVAESVRQAQLALDAIDVEYEPLPAVFDPEEARRPGAPLLHGEKSGEVSRIAFPERNTVAAMHGETGDVEAALAAADATVEGTWTTQRVSHGSLETHATRGWLDDDGRLVLRTSSQVPFLVRDEIAHVFGLDQEDVRVFTKRVGGGFGGKQELLTEDLVTLAVLTTGHAVQYEFSREDEFTIAPTRHPMRVRVRLGATADGTLTALHVDQLMDTGAYGNHGVGVMYHSVHESVAVYRCAAKRVDAESVYTNNLPSGAFRGYGLGQVIFAIESAMDELAIRLGIDPFELRRRNVVVPGDPMVVTDPDEETDLIWGSYGLDQCLDLVEEALADPDPEPAPEGPTWSTGTGMALAMIATMPPRGHFADTTVELRADGGYDIGVGTAEFGNGTTTVHAQLVATALGTTPDRVSIRQSDTDVARYDSGAFGSAGVVVAGKALWAAAQKLRAAMIDRALGIAGGAAEVVDGGPAPEVVTGGVVVTRASSSDGGADGAATGASATRLVTVDELLADGPLVADGSHDGTPRSVAFNVHAFRVAVDRATGEVRMLRSIQAADAGTVLNPEQLRGQVEGGTAQAIGTALYEEMILDGEGRVLTSALRNYRLPKFSDVPVTEVLFAETHDELGPLGAKSMSEAPYNPVAPALANAIRDALGVRPHELPMSRDRLWRLARSTPERP</sequence>
<keyword evidence="3" id="KW-0560">Oxidoreductase</keyword>
<dbReference type="SMART" id="SM01008">
    <property type="entry name" value="Ald_Xan_dh_C"/>
    <property type="match status" value="1"/>
</dbReference>
<dbReference type="InterPro" id="IPR008274">
    <property type="entry name" value="AldOxase/xan_DH_MoCoBD1"/>
</dbReference>
<evidence type="ECO:0000313" key="8">
    <source>
        <dbReference type="EMBL" id="MBA8813724.1"/>
    </source>
</evidence>
<dbReference type="CDD" id="cd00207">
    <property type="entry name" value="fer2"/>
    <property type="match status" value="1"/>
</dbReference>
<feature type="region of interest" description="Disordered" evidence="5">
    <location>
        <begin position="1"/>
        <end position="24"/>
    </location>
</feature>
<dbReference type="Proteomes" id="UP000522688">
    <property type="component" value="Unassembled WGS sequence"/>
</dbReference>
<evidence type="ECO:0000313" key="10">
    <source>
        <dbReference type="Proteomes" id="UP000522688"/>
    </source>
</evidence>
<evidence type="ECO:0000313" key="9">
    <source>
        <dbReference type="Proteomes" id="UP000321154"/>
    </source>
</evidence>
<accession>A0A7W3JJ63</accession>
<dbReference type="PANTHER" id="PTHR11908:SF157">
    <property type="entry name" value="XANTHINE DEHYDROGENASE SUBUNIT D-RELATED"/>
    <property type="match status" value="1"/>
</dbReference>
<feature type="domain" description="2Fe-2S ferredoxin-type" evidence="6">
    <location>
        <begin position="25"/>
        <end position="100"/>
    </location>
</feature>
<dbReference type="PANTHER" id="PTHR11908">
    <property type="entry name" value="XANTHINE DEHYDROGENASE"/>
    <property type="match status" value="1"/>
</dbReference>
<dbReference type="InterPro" id="IPR036010">
    <property type="entry name" value="2Fe-2S_ferredoxin-like_sf"/>
</dbReference>
<dbReference type="InterPro" id="IPR000674">
    <property type="entry name" value="Ald_Oxase/Xan_DH_a/b"/>
</dbReference>
<evidence type="ECO:0000256" key="5">
    <source>
        <dbReference type="SAM" id="MobiDB-lite"/>
    </source>
</evidence>
<dbReference type="Gene3D" id="3.30.365.10">
    <property type="entry name" value="Aldehyde oxidase/xanthine dehydrogenase, molybdopterin binding domain"/>
    <property type="match status" value="4"/>
</dbReference>
<dbReference type="Pfam" id="PF01799">
    <property type="entry name" value="Fer2_2"/>
    <property type="match status" value="1"/>
</dbReference>
<evidence type="ECO:0000256" key="1">
    <source>
        <dbReference type="ARBA" id="ARBA00006849"/>
    </source>
</evidence>
<dbReference type="Gene3D" id="3.10.20.30">
    <property type="match status" value="1"/>
</dbReference>
<dbReference type="InterPro" id="IPR046867">
    <property type="entry name" value="AldOxase/xan_DH_MoCoBD2"/>
</dbReference>
<dbReference type="Pfam" id="PF02738">
    <property type="entry name" value="MoCoBD_1"/>
    <property type="match status" value="1"/>
</dbReference>
<evidence type="ECO:0000256" key="3">
    <source>
        <dbReference type="ARBA" id="ARBA00023002"/>
    </source>
</evidence>
<reference evidence="8 10" key="2">
    <citation type="submission" date="2020-07" db="EMBL/GenBank/DDBJ databases">
        <title>Sequencing the genomes of 1000 actinobacteria strains.</title>
        <authorList>
            <person name="Klenk H.-P."/>
        </authorList>
    </citation>
    <scope>NUCLEOTIDE SEQUENCE [LARGE SCALE GENOMIC DNA]</scope>
    <source>
        <strain evidence="8 10">DSM 10309</strain>
    </source>
</reference>
<dbReference type="SUPFAM" id="SSF56003">
    <property type="entry name" value="Molybdenum cofactor-binding domain"/>
    <property type="match status" value="1"/>
</dbReference>
<gene>
    <name evidence="8" type="ORF">FB463_001973</name>
    <name evidence="7" type="ORF">FFA01_16800</name>
</gene>
<keyword evidence="2" id="KW-0479">Metal-binding</keyword>
<name>A0A7W3JJ63_9MICO</name>
<dbReference type="InterPro" id="IPR001041">
    <property type="entry name" value="2Fe-2S_ferredoxin-type"/>
</dbReference>
<keyword evidence="4" id="KW-0408">Iron</keyword>
<dbReference type="Proteomes" id="UP000321154">
    <property type="component" value="Unassembled WGS sequence"/>
</dbReference>
<dbReference type="EMBL" id="JACGWW010000002">
    <property type="protein sequence ID" value="MBA8813724.1"/>
    <property type="molecule type" value="Genomic_DNA"/>
</dbReference>
<dbReference type="InterPro" id="IPR036856">
    <property type="entry name" value="Ald_Oxase/Xan_DH_a/b_sf"/>
</dbReference>
<comment type="caution">
    <text evidence="8">The sequence shown here is derived from an EMBL/GenBank/DDBJ whole genome shotgun (WGS) entry which is preliminary data.</text>
</comment>
<dbReference type="Pfam" id="PF01315">
    <property type="entry name" value="Ald_Xan_dh_C"/>
    <property type="match status" value="1"/>
</dbReference>
<dbReference type="Pfam" id="PF20256">
    <property type="entry name" value="MoCoBD_2"/>
    <property type="match status" value="1"/>
</dbReference>
<organism evidence="8 10">
    <name type="scientific">Frigoribacterium faeni</name>
    <dbReference type="NCBI Taxonomy" id="145483"/>
    <lineage>
        <taxon>Bacteria</taxon>
        <taxon>Bacillati</taxon>
        <taxon>Actinomycetota</taxon>
        <taxon>Actinomycetes</taxon>
        <taxon>Micrococcales</taxon>
        <taxon>Microbacteriaceae</taxon>
        <taxon>Frigoribacterium</taxon>
    </lineage>
</organism>
<dbReference type="EMBL" id="BJUV01000014">
    <property type="protein sequence ID" value="GEK83371.1"/>
    <property type="molecule type" value="Genomic_DNA"/>
</dbReference>
<dbReference type="InterPro" id="IPR016208">
    <property type="entry name" value="Ald_Oxase/xanthine_DH-like"/>
</dbReference>
<dbReference type="InterPro" id="IPR002888">
    <property type="entry name" value="2Fe-2S-bd"/>
</dbReference>
<reference evidence="7 9" key="1">
    <citation type="submission" date="2019-07" db="EMBL/GenBank/DDBJ databases">
        <title>Whole genome shotgun sequence of Frigoribacterium faeni NBRC 103066.</title>
        <authorList>
            <person name="Hosoyama A."/>
            <person name="Uohara A."/>
            <person name="Ohji S."/>
            <person name="Ichikawa N."/>
        </authorList>
    </citation>
    <scope>NUCLEOTIDE SEQUENCE [LARGE SCALE GENOMIC DNA]</scope>
    <source>
        <strain evidence="7 9">NBRC 103066</strain>
    </source>
</reference>
<dbReference type="PROSITE" id="PS00197">
    <property type="entry name" value="2FE2S_FER_1"/>
    <property type="match status" value="1"/>
</dbReference>
<proteinExistence type="inferred from homology"/>
<dbReference type="InterPro" id="IPR037165">
    <property type="entry name" value="AldOxase/xan_DH_Mopterin-bd_sf"/>
</dbReference>
<dbReference type="SUPFAM" id="SSF54292">
    <property type="entry name" value="2Fe-2S ferredoxin-like"/>
    <property type="match status" value="1"/>
</dbReference>
<dbReference type="InterPro" id="IPR012675">
    <property type="entry name" value="Beta-grasp_dom_sf"/>
</dbReference>
<dbReference type="SUPFAM" id="SSF47741">
    <property type="entry name" value="CO dehydrogenase ISP C-domain like"/>
    <property type="match status" value="1"/>
</dbReference>
<dbReference type="Gene3D" id="1.10.150.120">
    <property type="entry name" value="[2Fe-2S]-binding domain"/>
    <property type="match status" value="1"/>
</dbReference>
<evidence type="ECO:0000256" key="4">
    <source>
        <dbReference type="ARBA" id="ARBA00023004"/>
    </source>
</evidence>
<dbReference type="PROSITE" id="PS51085">
    <property type="entry name" value="2FE2S_FER_2"/>
    <property type="match status" value="1"/>
</dbReference>
<evidence type="ECO:0000259" key="6">
    <source>
        <dbReference type="PROSITE" id="PS51085"/>
    </source>
</evidence>
<dbReference type="InterPro" id="IPR006058">
    <property type="entry name" value="2Fe2S_fd_BS"/>
</dbReference>
<evidence type="ECO:0000313" key="7">
    <source>
        <dbReference type="EMBL" id="GEK83371.1"/>
    </source>
</evidence>
<dbReference type="GO" id="GO:0016491">
    <property type="term" value="F:oxidoreductase activity"/>
    <property type="evidence" value="ECO:0007669"/>
    <property type="project" value="UniProtKB-KW"/>
</dbReference>
<dbReference type="GO" id="GO:0051537">
    <property type="term" value="F:2 iron, 2 sulfur cluster binding"/>
    <property type="evidence" value="ECO:0007669"/>
    <property type="project" value="InterPro"/>
</dbReference>
<dbReference type="PIRSF" id="PIRSF000127">
    <property type="entry name" value="Xanthine_DH"/>
    <property type="match status" value="1"/>
</dbReference>
<dbReference type="SUPFAM" id="SSF54665">
    <property type="entry name" value="CO dehydrogenase molybdoprotein N-domain-like"/>
    <property type="match status" value="1"/>
</dbReference>
<protein>
    <submittedName>
        <fullName evidence="8">CO/xanthine dehydrogenase Mo-binding subunit/aerobic-type carbon monoxide dehydrogenase small subunit (CoxS/CutS family)</fullName>
    </submittedName>
    <submittedName>
        <fullName evidence="7">Oxidoreductase</fullName>
    </submittedName>
</protein>
<evidence type="ECO:0000256" key="2">
    <source>
        <dbReference type="ARBA" id="ARBA00022723"/>
    </source>
</evidence>
<comment type="similarity">
    <text evidence="1">Belongs to the xanthine dehydrogenase family.</text>
</comment>
<keyword evidence="9" id="KW-1185">Reference proteome</keyword>
<dbReference type="GO" id="GO:0005506">
    <property type="term" value="F:iron ion binding"/>
    <property type="evidence" value="ECO:0007669"/>
    <property type="project" value="InterPro"/>
</dbReference>
<dbReference type="AlphaFoldDB" id="A0A7W3JJ63"/>
<dbReference type="Pfam" id="PF00111">
    <property type="entry name" value="Fer2"/>
    <property type="match status" value="1"/>
</dbReference>